<dbReference type="AlphaFoldDB" id="A0A165IVI8"/>
<evidence type="ECO:0000313" key="3">
    <source>
        <dbReference type="EMBL" id="KZF25443.1"/>
    </source>
</evidence>
<dbReference type="InParanoid" id="A0A165IVI8"/>
<dbReference type="InterPro" id="IPR036291">
    <property type="entry name" value="NAD(P)-bd_dom_sf"/>
</dbReference>
<dbReference type="OMA" id="PFMKDPI"/>
<dbReference type="SUPFAM" id="SSF51735">
    <property type="entry name" value="NAD(P)-binding Rossmann-fold domains"/>
    <property type="match status" value="1"/>
</dbReference>
<reference evidence="3 4" key="1">
    <citation type="journal article" date="2016" name="Fungal Biol.">
        <title>The genome of Xylona heveae provides a window into fungal endophytism.</title>
        <authorList>
            <person name="Gazis R."/>
            <person name="Kuo A."/>
            <person name="Riley R."/>
            <person name="LaButti K."/>
            <person name="Lipzen A."/>
            <person name="Lin J."/>
            <person name="Amirebrahimi M."/>
            <person name="Hesse C.N."/>
            <person name="Spatafora J.W."/>
            <person name="Henrissat B."/>
            <person name="Hainaut M."/>
            <person name="Grigoriev I.V."/>
            <person name="Hibbett D.S."/>
        </authorList>
    </citation>
    <scope>NUCLEOTIDE SEQUENCE [LARGE SCALE GENOMIC DNA]</scope>
    <source>
        <strain evidence="3 4">TC161</strain>
    </source>
</reference>
<evidence type="ECO:0000256" key="2">
    <source>
        <dbReference type="SAM" id="MobiDB-lite"/>
    </source>
</evidence>
<dbReference type="Proteomes" id="UP000076632">
    <property type="component" value="Unassembled WGS sequence"/>
</dbReference>
<dbReference type="Gene3D" id="3.40.50.720">
    <property type="entry name" value="NAD(P)-binding Rossmann-like Domain"/>
    <property type="match status" value="1"/>
</dbReference>
<proteinExistence type="predicted"/>
<feature type="compositionally biased region" description="Low complexity" evidence="2">
    <location>
        <begin position="211"/>
        <end position="221"/>
    </location>
</feature>
<dbReference type="PANTHER" id="PTHR43157:SF31">
    <property type="entry name" value="PHOSPHATIDYLINOSITOL-GLYCAN BIOSYNTHESIS CLASS F PROTEIN"/>
    <property type="match status" value="1"/>
</dbReference>
<name>A0A165IVI8_XYLHT</name>
<dbReference type="RefSeq" id="XP_018190998.1">
    <property type="nucleotide sequence ID" value="XM_018335811.1"/>
</dbReference>
<dbReference type="STRING" id="1328760.A0A165IVI8"/>
<keyword evidence="1" id="KW-0560">Oxidoreductase</keyword>
<dbReference type="InterPro" id="IPR002347">
    <property type="entry name" value="SDR_fam"/>
</dbReference>
<dbReference type="GeneID" id="28900948"/>
<feature type="region of interest" description="Disordered" evidence="2">
    <location>
        <begin position="203"/>
        <end position="228"/>
    </location>
</feature>
<dbReference type="Pfam" id="PF00106">
    <property type="entry name" value="adh_short"/>
    <property type="match status" value="1"/>
</dbReference>
<accession>A0A165IVI8</accession>
<evidence type="ECO:0000256" key="1">
    <source>
        <dbReference type="ARBA" id="ARBA00023002"/>
    </source>
</evidence>
<protein>
    <submittedName>
        <fullName evidence="3">NAD(P)-binding protein</fullName>
    </submittedName>
</protein>
<dbReference type="PANTHER" id="PTHR43157">
    <property type="entry name" value="PHOSPHATIDYLINOSITOL-GLYCAN BIOSYNTHESIS CLASS F PROTEIN-RELATED"/>
    <property type="match status" value="1"/>
</dbReference>
<dbReference type="PRINTS" id="PR00081">
    <property type="entry name" value="GDHRDH"/>
</dbReference>
<sequence>MGQNTFDPNTDVPDLTGKVYVVTGGSAGIGFGIVAHLLQHNPAKIFLLSNKIEHGEDAVQELKKWGDTNLVEWKNCNLLSLKETDEVAKDLKHLEQMDALICNAGEGVGNYKNSDDGIDSHFQVNHLAQMHLALTVLPILQKTPNSRLVVQSSELHRMAPKSTAFASASEINEEDIGASSLYSRSKLAQVLFVKALLRRMEQGEVGGGGSSSSSSGSSRSGIPFMNATHPGAIVTDQQDQAVEAYGTLGKIGVAAVRPFMSDPVKKGCRSALFAATSEDVVKENIQGQYIVPDRKIDTPSDRSQDTQLQDRLWKLSEQLLESKLGVLSWKKPARNFKNLSTQT</sequence>
<evidence type="ECO:0000313" key="4">
    <source>
        <dbReference type="Proteomes" id="UP000076632"/>
    </source>
</evidence>
<dbReference type="OrthoDB" id="191139at2759"/>
<dbReference type="EMBL" id="KV407455">
    <property type="protein sequence ID" value="KZF25443.1"/>
    <property type="molecule type" value="Genomic_DNA"/>
</dbReference>
<keyword evidence="4" id="KW-1185">Reference proteome</keyword>
<dbReference type="GO" id="GO:0016491">
    <property type="term" value="F:oxidoreductase activity"/>
    <property type="evidence" value="ECO:0007669"/>
    <property type="project" value="UniProtKB-KW"/>
</dbReference>
<organism evidence="3 4">
    <name type="scientific">Xylona heveae (strain CBS 132557 / TC161)</name>
    <dbReference type="NCBI Taxonomy" id="1328760"/>
    <lineage>
        <taxon>Eukaryota</taxon>
        <taxon>Fungi</taxon>
        <taxon>Dikarya</taxon>
        <taxon>Ascomycota</taxon>
        <taxon>Pezizomycotina</taxon>
        <taxon>Xylonomycetes</taxon>
        <taxon>Xylonales</taxon>
        <taxon>Xylonaceae</taxon>
        <taxon>Xylona</taxon>
    </lineage>
</organism>
<gene>
    <name evidence="3" type="ORF">L228DRAFT_280685</name>
</gene>